<dbReference type="Pfam" id="PF01266">
    <property type="entry name" value="DAO"/>
    <property type="match status" value="1"/>
</dbReference>
<keyword evidence="2" id="KW-0479">Metal-binding</keyword>
<dbReference type="EMBL" id="CP036271">
    <property type="protein sequence ID" value="QDT53818.1"/>
    <property type="molecule type" value="Genomic_DNA"/>
</dbReference>
<proteinExistence type="predicted"/>
<dbReference type="RefSeq" id="WP_145029333.1">
    <property type="nucleotide sequence ID" value="NZ_CP036271.1"/>
</dbReference>
<protein>
    <submittedName>
        <fullName evidence="7">Cytochrome b6-f complex iron-sulfur subunit</fullName>
    </submittedName>
</protein>
<dbReference type="Pfam" id="PF00355">
    <property type="entry name" value="Rieske"/>
    <property type="match status" value="1"/>
</dbReference>
<dbReference type="PANTHER" id="PTHR13847">
    <property type="entry name" value="SARCOSINE DEHYDROGENASE-RELATED"/>
    <property type="match status" value="1"/>
</dbReference>
<dbReference type="AlphaFoldDB" id="A0A517SCF6"/>
<keyword evidence="8" id="KW-1185">Reference proteome</keyword>
<dbReference type="GO" id="GO:0005737">
    <property type="term" value="C:cytoplasm"/>
    <property type="evidence" value="ECO:0007669"/>
    <property type="project" value="TreeGrafter"/>
</dbReference>
<evidence type="ECO:0000256" key="1">
    <source>
        <dbReference type="ARBA" id="ARBA00022714"/>
    </source>
</evidence>
<dbReference type="FunCoup" id="A0A517SCF6">
    <property type="interactions" value="251"/>
</dbReference>
<dbReference type="PROSITE" id="PS51296">
    <property type="entry name" value="RIESKE"/>
    <property type="match status" value="1"/>
</dbReference>
<dbReference type="PANTHER" id="PTHR13847:SF281">
    <property type="entry name" value="FAD DEPENDENT OXIDOREDUCTASE DOMAIN-CONTAINING PROTEIN"/>
    <property type="match status" value="1"/>
</dbReference>
<dbReference type="PRINTS" id="PR00162">
    <property type="entry name" value="RIESKE"/>
</dbReference>
<dbReference type="Gene3D" id="3.30.9.10">
    <property type="entry name" value="D-Amino Acid Oxidase, subunit A, domain 2"/>
    <property type="match status" value="1"/>
</dbReference>
<evidence type="ECO:0000256" key="2">
    <source>
        <dbReference type="ARBA" id="ARBA00022723"/>
    </source>
</evidence>
<dbReference type="InterPro" id="IPR005805">
    <property type="entry name" value="Rieske_Fe-S_prot_C"/>
</dbReference>
<dbReference type="CDD" id="cd03477">
    <property type="entry name" value="Rieske_YhfW_C"/>
    <property type="match status" value="1"/>
</dbReference>
<keyword evidence="1" id="KW-0001">2Fe-2S</keyword>
<dbReference type="GO" id="GO:0046872">
    <property type="term" value="F:metal ion binding"/>
    <property type="evidence" value="ECO:0007669"/>
    <property type="project" value="UniProtKB-KW"/>
</dbReference>
<dbReference type="InterPro" id="IPR017941">
    <property type="entry name" value="Rieske_2Fe-2S"/>
</dbReference>
<dbReference type="InterPro" id="IPR006076">
    <property type="entry name" value="FAD-dep_OxRdtase"/>
</dbReference>
<evidence type="ECO:0000313" key="7">
    <source>
        <dbReference type="EMBL" id="QDT53818.1"/>
    </source>
</evidence>
<evidence type="ECO:0000256" key="5">
    <source>
        <dbReference type="ARBA" id="ARBA00023157"/>
    </source>
</evidence>
<evidence type="ECO:0000256" key="4">
    <source>
        <dbReference type="ARBA" id="ARBA00023014"/>
    </source>
</evidence>
<dbReference type="InterPro" id="IPR036922">
    <property type="entry name" value="Rieske_2Fe-2S_sf"/>
</dbReference>
<sequence length="513" mass="56445">MTVLHETKPLWLEEDRPHFGRVHKDAVYDAVVVGGGITGLTAAYLLKQAGQKVAVVEKGRIADAETGHTSAHLTQVTDTRLAELVDRFGEEKARLAWEGGAAAINLLESIIGREQIRCHFQRVPGFLTSPITLDATTDDVESLEQEAELARNLGFDALFVSATPVFNRPAIRFANQAVFHPLMYLAELAKRIPGDGCDLFEESEMSEVIDEPLAAEVDGFRLQCRKLIIATHVPLMGKAGLVSATLMQSKIAGYSSYVIGGEIEKGVVPHAEFWDTQDPYYYLRVEPREQTDYVIFGGQDHKTGQETDTESCYAQLETVLKAYLPGIEIDHRWSGQVLETPDGLPYIGEEAENQFIATGFAGNGMTFGTLAGMMACDYVLGRDNPWSDLFSTDRRALRKGLWNYLKENFSFPKHLLGDYLSAPDGDSLESVPRGEGKIVKMDGHRCAVHRDADGRVTVLSAVCTHMGCLVRWNKAAETWDCPCHGSRFATDGHVIAGPAETPLEKKRPASGES</sequence>
<reference evidence="7 8" key="1">
    <citation type="submission" date="2019-02" db="EMBL/GenBank/DDBJ databases">
        <title>Deep-cultivation of Planctomycetes and their phenomic and genomic characterization uncovers novel biology.</title>
        <authorList>
            <person name="Wiegand S."/>
            <person name="Jogler M."/>
            <person name="Boedeker C."/>
            <person name="Pinto D."/>
            <person name="Vollmers J."/>
            <person name="Rivas-Marin E."/>
            <person name="Kohn T."/>
            <person name="Peeters S.H."/>
            <person name="Heuer A."/>
            <person name="Rast P."/>
            <person name="Oberbeckmann S."/>
            <person name="Bunk B."/>
            <person name="Jeske O."/>
            <person name="Meyerdierks A."/>
            <person name="Storesund J.E."/>
            <person name="Kallscheuer N."/>
            <person name="Luecker S."/>
            <person name="Lage O.M."/>
            <person name="Pohl T."/>
            <person name="Merkel B.J."/>
            <person name="Hornburger P."/>
            <person name="Mueller R.-W."/>
            <person name="Bruemmer F."/>
            <person name="Labrenz M."/>
            <person name="Spormann A.M."/>
            <person name="Op den Camp H."/>
            <person name="Overmann J."/>
            <person name="Amann R."/>
            <person name="Jetten M.S.M."/>
            <person name="Mascher T."/>
            <person name="Medema M.H."/>
            <person name="Devos D.P."/>
            <person name="Kaster A.-K."/>
            <person name="Ovreas L."/>
            <person name="Rohde M."/>
            <person name="Galperin M.Y."/>
            <person name="Jogler C."/>
        </authorList>
    </citation>
    <scope>NUCLEOTIDE SEQUENCE [LARGE SCALE GENOMIC DNA]</scope>
    <source>
        <strain evidence="7 8">Pan44</strain>
    </source>
</reference>
<evidence type="ECO:0000313" key="8">
    <source>
        <dbReference type="Proteomes" id="UP000315700"/>
    </source>
</evidence>
<dbReference type="SUPFAM" id="SSF50022">
    <property type="entry name" value="ISP domain"/>
    <property type="match status" value="1"/>
</dbReference>
<organism evidence="7 8">
    <name type="scientific">Caulifigura coniformis</name>
    <dbReference type="NCBI Taxonomy" id="2527983"/>
    <lineage>
        <taxon>Bacteria</taxon>
        <taxon>Pseudomonadati</taxon>
        <taxon>Planctomycetota</taxon>
        <taxon>Planctomycetia</taxon>
        <taxon>Planctomycetales</taxon>
        <taxon>Planctomycetaceae</taxon>
        <taxon>Caulifigura</taxon>
    </lineage>
</organism>
<dbReference type="SUPFAM" id="SSF51971">
    <property type="entry name" value="Nucleotide-binding domain"/>
    <property type="match status" value="1"/>
</dbReference>
<dbReference type="FunFam" id="2.102.10.10:FF:000014">
    <property type="entry name" value="Oxidoreductase, FAD dependent"/>
    <property type="match status" value="1"/>
</dbReference>
<dbReference type="KEGG" id="ccos:Pan44_18420"/>
<keyword evidence="3" id="KW-0408">Iron</keyword>
<accession>A0A517SCF6</accession>
<feature type="domain" description="Rieske" evidence="6">
    <location>
        <begin position="423"/>
        <end position="513"/>
    </location>
</feature>
<dbReference type="InterPro" id="IPR036188">
    <property type="entry name" value="FAD/NAD-bd_sf"/>
</dbReference>
<dbReference type="GO" id="GO:0016020">
    <property type="term" value="C:membrane"/>
    <property type="evidence" value="ECO:0007669"/>
    <property type="project" value="InterPro"/>
</dbReference>
<dbReference type="Gene3D" id="3.50.50.60">
    <property type="entry name" value="FAD/NAD(P)-binding domain"/>
    <property type="match status" value="1"/>
</dbReference>
<evidence type="ECO:0000259" key="6">
    <source>
        <dbReference type="PROSITE" id="PS51296"/>
    </source>
</evidence>
<dbReference type="InterPro" id="IPR038010">
    <property type="entry name" value="YhfW_C"/>
</dbReference>
<gene>
    <name evidence="7" type="primary">petC_2</name>
    <name evidence="7" type="ORF">Pan44_18420</name>
</gene>
<dbReference type="Gene3D" id="2.102.10.10">
    <property type="entry name" value="Rieske [2Fe-2S] iron-sulphur domain"/>
    <property type="match status" value="1"/>
</dbReference>
<dbReference type="Proteomes" id="UP000315700">
    <property type="component" value="Chromosome"/>
</dbReference>
<keyword evidence="4" id="KW-0411">Iron-sulfur</keyword>
<dbReference type="GO" id="GO:0051537">
    <property type="term" value="F:2 iron, 2 sulfur cluster binding"/>
    <property type="evidence" value="ECO:0007669"/>
    <property type="project" value="UniProtKB-KW"/>
</dbReference>
<name>A0A517SCF6_9PLAN</name>
<dbReference type="InParanoid" id="A0A517SCF6"/>
<keyword evidence="5" id="KW-1015">Disulfide bond</keyword>
<dbReference type="OrthoDB" id="9767869at2"/>
<evidence type="ECO:0000256" key="3">
    <source>
        <dbReference type="ARBA" id="ARBA00023004"/>
    </source>
</evidence>